<organism evidence="1 2">
    <name type="scientific">Immersiella caudata</name>
    <dbReference type="NCBI Taxonomy" id="314043"/>
    <lineage>
        <taxon>Eukaryota</taxon>
        <taxon>Fungi</taxon>
        <taxon>Dikarya</taxon>
        <taxon>Ascomycota</taxon>
        <taxon>Pezizomycotina</taxon>
        <taxon>Sordariomycetes</taxon>
        <taxon>Sordariomycetidae</taxon>
        <taxon>Sordariales</taxon>
        <taxon>Lasiosphaeriaceae</taxon>
        <taxon>Immersiella</taxon>
    </lineage>
</organism>
<comment type="caution">
    <text evidence="1">The sequence shown here is derived from an EMBL/GenBank/DDBJ whole genome shotgun (WGS) entry which is preliminary data.</text>
</comment>
<accession>A0AA40BWS9</accession>
<dbReference type="EMBL" id="JAULSU010000005">
    <property type="protein sequence ID" value="KAK0616583.1"/>
    <property type="molecule type" value="Genomic_DNA"/>
</dbReference>
<dbReference type="Proteomes" id="UP001175000">
    <property type="component" value="Unassembled WGS sequence"/>
</dbReference>
<protein>
    <submittedName>
        <fullName evidence="1">Uncharacterized protein</fullName>
    </submittedName>
</protein>
<name>A0AA40BWS9_9PEZI</name>
<reference evidence="1" key="1">
    <citation type="submission" date="2023-06" db="EMBL/GenBank/DDBJ databases">
        <title>Genome-scale phylogeny and comparative genomics of the fungal order Sordariales.</title>
        <authorList>
            <consortium name="Lawrence Berkeley National Laboratory"/>
            <person name="Hensen N."/>
            <person name="Bonometti L."/>
            <person name="Westerberg I."/>
            <person name="Brannstrom I.O."/>
            <person name="Guillou S."/>
            <person name="Cros-Aarteil S."/>
            <person name="Calhoun S."/>
            <person name="Haridas S."/>
            <person name="Kuo A."/>
            <person name="Mondo S."/>
            <person name="Pangilinan J."/>
            <person name="Riley R."/>
            <person name="Labutti K."/>
            <person name="Andreopoulos B."/>
            <person name="Lipzen A."/>
            <person name="Chen C."/>
            <person name="Yanf M."/>
            <person name="Daum C."/>
            <person name="Ng V."/>
            <person name="Clum A."/>
            <person name="Steindorff A."/>
            <person name="Ohm R."/>
            <person name="Martin F."/>
            <person name="Silar P."/>
            <person name="Natvig D."/>
            <person name="Lalanne C."/>
            <person name="Gautier V."/>
            <person name="Ament-Velasquez S.L."/>
            <person name="Kruys A."/>
            <person name="Hutchinson M.I."/>
            <person name="Powell A.J."/>
            <person name="Barry K."/>
            <person name="Miller A.N."/>
            <person name="Grigoriev I.V."/>
            <person name="Debuchy R."/>
            <person name="Gladieux P."/>
            <person name="Thoren M.H."/>
            <person name="Johannesson H."/>
        </authorList>
    </citation>
    <scope>NUCLEOTIDE SEQUENCE</scope>
    <source>
        <strain evidence="1">CBS 606.72</strain>
    </source>
</reference>
<keyword evidence="2" id="KW-1185">Reference proteome</keyword>
<sequence>MVYFLLEVDADFYQDAVQVAKNNSHIVIADILEEHLKQRTTDKRFMDSSDMVI</sequence>
<dbReference type="AlphaFoldDB" id="A0AA40BWS9"/>
<proteinExistence type="predicted"/>
<feature type="non-terminal residue" evidence="1">
    <location>
        <position position="53"/>
    </location>
</feature>
<gene>
    <name evidence="1" type="ORF">B0T14DRAFT_523454</name>
</gene>
<evidence type="ECO:0000313" key="2">
    <source>
        <dbReference type="Proteomes" id="UP001175000"/>
    </source>
</evidence>
<evidence type="ECO:0000313" key="1">
    <source>
        <dbReference type="EMBL" id="KAK0616583.1"/>
    </source>
</evidence>